<dbReference type="PANTHER" id="PTHR48092">
    <property type="entry name" value="KNIRPS-RELATED PROTEIN-RELATED"/>
    <property type="match status" value="1"/>
</dbReference>
<dbReference type="SUPFAM" id="SSF57716">
    <property type="entry name" value="Glucocorticoid receptor-like (DNA-binding domain)"/>
    <property type="match status" value="1"/>
</dbReference>
<feature type="domain" description="Nuclear receptor" evidence="9">
    <location>
        <begin position="185"/>
        <end position="260"/>
    </location>
</feature>
<dbReference type="InterPro" id="IPR013088">
    <property type="entry name" value="Znf_NHR/GATA"/>
</dbReference>
<accession>A0A016WEV8</accession>
<gene>
    <name evidence="10" type="primary">Acey_s0741.g1980</name>
    <name evidence="10" type="synonym">Acey-sex-1</name>
    <name evidence="10" type="ORF">Y032_0741g1980</name>
</gene>
<dbReference type="Pfam" id="PF00105">
    <property type="entry name" value="zf-C4"/>
    <property type="match status" value="1"/>
</dbReference>
<evidence type="ECO:0000313" key="11">
    <source>
        <dbReference type="Proteomes" id="UP000024635"/>
    </source>
</evidence>
<dbReference type="GO" id="GO:0043565">
    <property type="term" value="F:sequence-specific DNA binding"/>
    <property type="evidence" value="ECO:0007669"/>
    <property type="project" value="InterPro"/>
</dbReference>
<reference evidence="11" key="1">
    <citation type="journal article" date="2015" name="Nat. Genet.">
        <title>The genome and transcriptome of the zoonotic hookworm Ancylostoma ceylanicum identify infection-specific gene families.</title>
        <authorList>
            <person name="Schwarz E.M."/>
            <person name="Hu Y."/>
            <person name="Antoshechkin I."/>
            <person name="Miller M.M."/>
            <person name="Sternberg P.W."/>
            <person name="Aroian R.V."/>
        </authorList>
    </citation>
    <scope>NUCLEOTIDE SEQUENCE</scope>
    <source>
        <strain evidence="11">HY135</strain>
    </source>
</reference>
<evidence type="ECO:0000256" key="5">
    <source>
        <dbReference type="ARBA" id="ARBA00023125"/>
    </source>
</evidence>
<protein>
    <recommendedName>
        <fullName evidence="9">Nuclear receptor domain-containing protein</fullName>
    </recommendedName>
</protein>
<proteinExistence type="predicted"/>
<keyword evidence="3" id="KW-0862">Zinc</keyword>
<keyword evidence="7" id="KW-0675">Receptor</keyword>
<keyword evidence="1" id="KW-0479">Metal-binding</keyword>
<dbReference type="PROSITE" id="PS00031">
    <property type="entry name" value="NUCLEAR_REC_DBD_1"/>
    <property type="match status" value="1"/>
</dbReference>
<comment type="caution">
    <text evidence="10">The sequence shown here is derived from an EMBL/GenBank/DDBJ whole genome shotgun (WGS) entry which is preliminary data.</text>
</comment>
<dbReference type="SMART" id="SM00399">
    <property type="entry name" value="ZnF_C4"/>
    <property type="match status" value="1"/>
</dbReference>
<keyword evidence="11" id="KW-1185">Reference proteome</keyword>
<keyword evidence="8" id="KW-0539">Nucleus</keyword>
<evidence type="ECO:0000256" key="8">
    <source>
        <dbReference type="ARBA" id="ARBA00023242"/>
    </source>
</evidence>
<dbReference type="PROSITE" id="PS51030">
    <property type="entry name" value="NUCLEAR_REC_DBD_2"/>
    <property type="match status" value="1"/>
</dbReference>
<dbReference type="GO" id="GO:0008270">
    <property type="term" value="F:zinc ion binding"/>
    <property type="evidence" value="ECO:0007669"/>
    <property type="project" value="UniProtKB-KW"/>
</dbReference>
<dbReference type="InterPro" id="IPR050200">
    <property type="entry name" value="Nuclear_hormone_rcpt_NR3"/>
</dbReference>
<keyword evidence="2" id="KW-0863">Zinc-finger</keyword>
<evidence type="ECO:0000259" key="9">
    <source>
        <dbReference type="PROSITE" id="PS51030"/>
    </source>
</evidence>
<dbReference type="FunFam" id="3.30.50.10:FF:000056">
    <property type="entry name" value="Peroxisome proliferator-activated receptor gamma"/>
    <property type="match status" value="1"/>
</dbReference>
<organism evidence="10 11">
    <name type="scientific">Ancylostoma ceylanicum</name>
    <dbReference type="NCBI Taxonomy" id="53326"/>
    <lineage>
        <taxon>Eukaryota</taxon>
        <taxon>Metazoa</taxon>
        <taxon>Ecdysozoa</taxon>
        <taxon>Nematoda</taxon>
        <taxon>Chromadorea</taxon>
        <taxon>Rhabditida</taxon>
        <taxon>Rhabditina</taxon>
        <taxon>Rhabditomorpha</taxon>
        <taxon>Strongyloidea</taxon>
        <taxon>Ancylostomatidae</taxon>
        <taxon>Ancylostomatinae</taxon>
        <taxon>Ancylostoma</taxon>
    </lineage>
</organism>
<evidence type="ECO:0000256" key="1">
    <source>
        <dbReference type="ARBA" id="ARBA00022723"/>
    </source>
</evidence>
<dbReference type="GO" id="GO:0003700">
    <property type="term" value="F:DNA-binding transcription factor activity"/>
    <property type="evidence" value="ECO:0007669"/>
    <property type="project" value="InterPro"/>
</dbReference>
<dbReference type="CDD" id="cd06916">
    <property type="entry name" value="NR_DBD_like"/>
    <property type="match status" value="1"/>
</dbReference>
<evidence type="ECO:0000256" key="7">
    <source>
        <dbReference type="ARBA" id="ARBA00023170"/>
    </source>
</evidence>
<dbReference type="AlphaFoldDB" id="A0A016WEV8"/>
<evidence type="ECO:0000256" key="2">
    <source>
        <dbReference type="ARBA" id="ARBA00022771"/>
    </source>
</evidence>
<dbReference type="OrthoDB" id="5771769at2759"/>
<dbReference type="EMBL" id="JARK01000341">
    <property type="protein sequence ID" value="EYC38126.1"/>
    <property type="molecule type" value="Genomic_DNA"/>
</dbReference>
<evidence type="ECO:0000256" key="3">
    <source>
        <dbReference type="ARBA" id="ARBA00022833"/>
    </source>
</evidence>
<evidence type="ECO:0000313" key="10">
    <source>
        <dbReference type="EMBL" id="EYC38126.1"/>
    </source>
</evidence>
<evidence type="ECO:0000256" key="6">
    <source>
        <dbReference type="ARBA" id="ARBA00023163"/>
    </source>
</evidence>
<evidence type="ECO:0000256" key="4">
    <source>
        <dbReference type="ARBA" id="ARBA00023015"/>
    </source>
</evidence>
<dbReference type="PRINTS" id="PR00047">
    <property type="entry name" value="STROIDFINGER"/>
</dbReference>
<dbReference type="Proteomes" id="UP000024635">
    <property type="component" value="Unassembled WGS sequence"/>
</dbReference>
<sequence>MIASVQFYNAALYQKLSITRIDALRLSESAVTEDGKEDGTSMSFDGFSAHSPSSSHVSSSFYDFSSLSEHSSDYRPSQISPSPQLICVKTEKSSPPQAWAPPNYSPYEAPSLYSPSLANSVSDDGNSFTYRQFKEESSYFADRAVFPTASGFQVHTTFSENSVNHNERRSPQPAGLLVPVGGKAVLVCKVCGDKASGYHYGVTSCEGCKGFFRRSIQKRMEYRCLRDGECPIFKQNRNRCQACRFKKCIVVGMSRDLASFVKQWLAQIQRPGTSMTPLKCPATDIL</sequence>
<keyword evidence="6" id="KW-0804">Transcription</keyword>
<keyword evidence="5" id="KW-0238">DNA-binding</keyword>
<dbReference type="STRING" id="53326.A0A016WEV8"/>
<dbReference type="Gene3D" id="3.30.50.10">
    <property type="entry name" value="Erythroid Transcription Factor GATA-1, subunit A"/>
    <property type="match status" value="1"/>
</dbReference>
<name>A0A016WEV8_9BILA</name>
<keyword evidence="4" id="KW-0805">Transcription regulation</keyword>
<dbReference type="InterPro" id="IPR001628">
    <property type="entry name" value="Znf_hrmn_rcpt"/>
</dbReference>